<comment type="similarity">
    <text evidence="7">Belongs to the ThrE exporter (TC 2.A.79) family.</text>
</comment>
<evidence type="ECO:0000256" key="6">
    <source>
        <dbReference type="ARBA" id="ARBA00023136"/>
    </source>
</evidence>
<dbReference type="Pfam" id="PF12821">
    <property type="entry name" value="ThrE_2"/>
    <property type="match status" value="1"/>
</dbReference>
<name>A0ABV0BL29_9HYPH</name>
<feature type="transmembrane region" description="Helical" evidence="8">
    <location>
        <begin position="79"/>
        <end position="98"/>
    </location>
</feature>
<keyword evidence="11" id="KW-1185">Reference proteome</keyword>
<evidence type="ECO:0000256" key="7">
    <source>
        <dbReference type="ARBA" id="ARBA00034125"/>
    </source>
</evidence>
<dbReference type="PANTHER" id="PTHR34390:SF1">
    <property type="entry name" value="SUCCINATE TRANSPORTER SUBUNIT YJJB-RELATED"/>
    <property type="match status" value="1"/>
</dbReference>
<evidence type="ECO:0000256" key="3">
    <source>
        <dbReference type="ARBA" id="ARBA00022519"/>
    </source>
</evidence>
<evidence type="ECO:0000256" key="5">
    <source>
        <dbReference type="ARBA" id="ARBA00022989"/>
    </source>
</evidence>
<keyword evidence="6 8" id="KW-0472">Membrane</keyword>
<gene>
    <name evidence="10" type="ORF">WJT86_04110</name>
</gene>
<comment type="subcellular location">
    <subcellularLocation>
        <location evidence="1">Cell membrane</location>
        <topology evidence="1">Multi-pass membrane protein</topology>
    </subcellularLocation>
</comment>
<proteinExistence type="inferred from homology"/>
<sequence length="152" mass="16532">MNWYPWLTQLWAAPAAIGFAMLFNSHPSSLWKVAILAILGHLIRDLCVYMNSDLVMGTLIAAYTIGLFAKIWSKRLRQATPVLAISAAIPMVPGVPMFNTIRSLLSVAREPSNDVAMAFLIDAGANATRAILILFALALGISAPWLLKPAKK</sequence>
<dbReference type="PANTHER" id="PTHR34390">
    <property type="entry name" value="UPF0442 PROTEIN YJJB-RELATED"/>
    <property type="match status" value="1"/>
</dbReference>
<evidence type="ECO:0000259" key="9">
    <source>
        <dbReference type="Pfam" id="PF12821"/>
    </source>
</evidence>
<protein>
    <submittedName>
        <fullName evidence="10">Threonine/serine exporter family protein</fullName>
    </submittedName>
</protein>
<dbReference type="RefSeq" id="WP_346336207.1">
    <property type="nucleotide sequence ID" value="NZ_JBBYXI010000001.1"/>
</dbReference>
<evidence type="ECO:0000313" key="11">
    <source>
        <dbReference type="Proteomes" id="UP001418637"/>
    </source>
</evidence>
<keyword evidence="3" id="KW-0997">Cell inner membrane</keyword>
<dbReference type="EMBL" id="JBBYXI010000001">
    <property type="protein sequence ID" value="MEN3930245.1"/>
    <property type="molecule type" value="Genomic_DNA"/>
</dbReference>
<dbReference type="InterPro" id="IPR050539">
    <property type="entry name" value="ThrE_Dicarb/AminoAcid_Exp"/>
</dbReference>
<keyword evidence="5 8" id="KW-1133">Transmembrane helix</keyword>
<evidence type="ECO:0000256" key="4">
    <source>
        <dbReference type="ARBA" id="ARBA00022692"/>
    </source>
</evidence>
<feature type="transmembrane region" description="Helical" evidence="8">
    <location>
        <begin position="127"/>
        <end position="147"/>
    </location>
</feature>
<feature type="domain" description="Threonine/Serine exporter ThrE" evidence="9">
    <location>
        <begin position="10"/>
        <end position="144"/>
    </location>
</feature>
<organism evidence="10 11">
    <name type="scientific">Hohaiivirga grylli</name>
    <dbReference type="NCBI Taxonomy" id="3133970"/>
    <lineage>
        <taxon>Bacteria</taxon>
        <taxon>Pseudomonadati</taxon>
        <taxon>Pseudomonadota</taxon>
        <taxon>Alphaproteobacteria</taxon>
        <taxon>Hyphomicrobiales</taxon>
        <taxon>Methylobacteriaceae</taxon>
        <taxon>Hohaiivirga</taxon>
    </lineage>
</organism>
<feature type="transmembrane region" description="Helical" evidence="8">
    <location>
        <begin position="54"/>
        <end position="72"/>
    </location>
</feature>
<evidence type="ECO:0000256" key="1">
    <source>
        <dbReference type="ARBA" id="ARBA00004651"/>
    </source>
</evidence>
<keyword evidence="2" id="KW-1003">Cell membrane</keyword>
<dbReference type="Proteomes" id="UP001418637">
    <property type="component" value="Unassembled WGS sequence"/>
</dbReference>
<reference evidence="10 11" key="1">
    <citation type="submission" date="2024-04" db="EMBL/GenBank/DDBJ databases">
        <title>A novel species isolated from cricket.</title>
        <authorList>
            <person name="Wang H.-C."/>
        </authorList>
    </citation>
    <scope>NUCLEOTIDE SEQUENCE [LARGE SCALE GENOMIC DNA]</scope>
    <source>
        <strain evidence="10 11">WL0021</strain>
    </source>
</reference>
<comment type="caution">
    <text evidence="10">The sequence shown here is derived from an EMBL/GenBank/DDBJ whole genome shotgun (WGS) entry which is preliminary data.</text>
</comment>
<evidence type="ECO:0000256" key="8">
    <source>
        <dbReference type="SAM" id="Phobius"/>
    </source>
</evidence>
<accession>A0ABV0BL29</accession>
<dbReference type="InterPro" id="IPR024528">
    <property type="entry name" value="ThrE_2"/>
</dbReference>
<keyword evidence="4 8" id="KW-0812">Transmembrane</keyword>
<evidence type="ECO:0000256" key="2">
    <source>
        <dbReference type="ARBA" id="ARBA00022475"/>
    </source>
</evidence>
<evidence type="ECO:0000313" key="10">
    <source>
        <dbReference type="EMBL" id="MEN3930245.1"/>
    </source>
</evidence>